<organism evidence="2">
    <name type="scientific">marine sediment metagenome</name>
    <dbReference type="NCBI Taxonomy" id="412755"/>
    <lineage>
        <taxon>unclassified sequences</taxon>
        <taxon>metagenomes</taxon>
        <taxon>ecological metagenomes</taxon>
    </lineage>
</organism>
<evidence type="ECO:0000313" key="2">
    <source>
        <dbReference type="EMBL" id="KKN20968.1"/>
    </source>
</evidence>
<dbReference type="InterPro" id="IPR021735">
    <property type="entry name" value="DUF3306"/>
</dbReference>
<evidence type="ECO:0000256" key="1">
    <source>
        <dbReference type="SAM" id="MobiDB-lite"/>
    </source>
</evidence>
<sequence length="207" mass="22693">MTRRASFWERRRAGVKAEEASVQQAAEEQALADQQVLIAEKSDEELLAEFDLPDPDTLKAGDDFTAFMAKAIPDHLRRRALRKLWVSDPVLACLDDLVDYADDYTQVSAVTDFTTSYQVGKGLREHIKDVAVKSAKASAPDAPLVGTPEEVAAMVQPTQTSVASPVEETEPAPGPDAEIETDALDAVPDDVQLPPRRMAFHFEDQNS</sequence>
<accession>A0A0F9RUU0</accession>
<reference evidence="2" key="1">
    <citation type="journal article" date="2015" name="Nature">
        <title>Complex archaea that bridge the gap between prokaryotes and eukaryotes.</title>
        <authorList>
            <person name="Spang A."/>
            <person name="Saw J.H."/>
            <person name="Jorgensen S.L."/>
            <person name="Zaremba-Niedzwiedzka K."/>
            <person name="Martijn J."/>
            <person name="Lind A.E."/>
            <person name="van Eijk R."/>
            <person name="Schleper C."/>
            <person name="Guy L."/>
            <person name="Ettema T.J."/>
        </authorList>
    </citation>
    <scope>NUCLEOTIDE SEQUENCE</scope>
</reference>
<dbReference type="AlphaFoldDB" id="A0A0F9RUU0"/>
<dbReference type="EMBL" id="LAZR01003191">
    <property type="protein sequence ID" value="KKN20968.1"/>
    <property type="molecule type" value="Genomic_DNA"/>
</dbReference>
<evidence type="ECO:0008006" key="3">
    <source>
        <dbReference type="Google" id="ProtNLM"/>
    </source>
</evidence>
<comment type="caution">
    <text evidence="2">The sequence shown here is derived from an EMBL/GenBank/DDBJ whole genome shotgun (WGS) entry which is preliminary data.</text>
</comment>
<dbReference type="Pfam" id="PF11748">
    <property type="entry name" value="DUF3306"/>
    <property type="match status" value="1"/>
</dbReference>
<protein>
    <recommendedName>
        <fullName evidence="3">DUF3306 domain-containing protein</fullName>
    </recommendedName>
</protein>
<feature type="region of interest" description="Disordered" evidence="1">
    <location>
        <begin position="158"/>
        <end position="179"/>
    </location>
</feature>
<gene>
    <name evidence="2" type="ORF">LCGC14_0930160</name>
</gene>
<name>A0A0F9RUU0_9ZZZZ</name>
<proteinExistence type="predicted"/>